<dbReference type="SUPFAM" id="SSF48452">
    <property type="entry name" value="TPR-like"/>
    <property type="match status" value="2"/>
</dbReference>
<dbReference type="Gene3D" id="3.30.70.270">
    <property type="match status" value="1"/>
</dbReference>
<dbReference type="OrthoDB" id="23692at2"/>
<gene>
    <name evidence="2" type="ORF">E3T53_06280</name>
</gene>
<dbReference type="FunFam" id="3.30.70.270:FF:000001">
    <property type="entry name" value="Diguanylate cyclase domain protein"/>
    <property type="match status" value="1"/>
</dbReference>
<dbReference type="Proteomes" id="UP000298218">
    <property type="component" value="Unassembled WGS sequence"/>
</dbReference>
<evidence type="ECO:0000313" key="2">
    <source>
        <dbReference type="EMBL" id="TFD80005.1"/>
    </source>
</evidence>
<name>A0A4Y8KRA5_9MICO</name>
<dbReference type="Pfam" id="PF00990">
    <property type="entry name" value="GGDEF"/>
    <property type="match status" value="1"/>
</dbReference>
<dbReference type="GO" id="GO:0052621">
    <property type="term" value="F:diguanylate cyclase activity"/>
    <property type="evidence" value="ECO:0007669"/>
    <property type="project" value="TreeGrafter"/>
</dbReference>
<dbReference type="SMART" id="SM00267">
    <property type="entry name" value="GGDEF"/>
    <property type="match status" value="1"/>
</dbReference>
<keyword evidence="3" id="KW-1185">Reference proteome</keyword>
<dbReference type="EMBL" id="SOHQ01000019">
    <property type="protein sequence ID" value="TFD80005.1"/>
    <property type="molecule type" value="Genomic_DNA"/>
</dbReference>
<dbReference type="SUPFAM" id="SSF55073">
    <property type="entry name" value="Nucleotide cyclase"/>
    <property type="match status" value="1"/>
</dbReference>
<dbReference type="InterPro" id="IPR029787">
    <property type="entry name" value="Nucleotide_cyclase"/>
</dbReference>
<accession>A0A4Y8KRA5</accession>
<dbReference type="CDD" id="cd01949">
    <property type="entry name" value="GGDEF"/>
    <property type="match status" value="1"/>
</dbReference>
<evidence type="ECO:0000259" key="1">
    <source>
        <dbReference type="PROSITE" id="PS50887"/>
    </source>
</evidence>
<dbReference type="PANTHER" id="PTHR45138:SF9">
    <property type="entry name" value="DIGUANYLATE CYCLASE DGCM-RELATED"/>
    <property type="match status" value="1"/>
</dbReference>
<dbReference type="NCBIfam" id="TIGR00254">
    <property type="entry name" value="GGDEF"/>
    <property type="match status" value="1"/>
</dbReference>
<dbReference type="InterPro" id="IPR043128">
    <property type="entry name" value="Rev_trsase/Diguanyl_cyclase"/>
</dbReference>
<proteinExistence type="predicted"/>
<dbReference type="PANTHER" id="PTHR45138">
    <property type="entry name" value="REGULATORY COMPONENTS OF SENSORY TRANSDUCTION SYSTEM"/>
    <property type="match status" value="1"/>
</dbReference>
<evidence type="ECO:0000313" key="3">
    <source>
        <dbReference type="Proteomes" id="UP000298218"/>
    </source>
</evidence>
<comment type="caution">
    <text evidence="2">The sequence shown here is derived from an EMBL/GenBank/DDBJ whole genome shotgun (WGS) entry which is preliminary data.</text>
</comment>
<dbReference type="GO" id="GO:0005886">
    <property type="term" value="C:plasma membrane"/>
    <property type="evidence" value="ECO:0007669"/>
    <property type="project" value="TreeGrafter"/>
</dbReference>
<reference evidence="2 3" key="1">
    <citation type="submission" date="2019-03" db="EMBL/GenBank/DDBJ databases">
        <title>Genomics of glacier-inhabiting Cryobacterium strains.</title>
        <authorList>
            <person name="Liu Q."/>
            <person name="Xin Y.-H."/>
        </authorList>
    </citation>
    <scope>NUCLEOTIDE SEQUENCE [LARGE SCALE GENOMIC DNA]</scope>
    <source>
        <strain evidence="2 3">CGMCC 1.4292</strain>
    </source>
</reference>
<dbReference type="RefSeq" id="WP_134172301.1">
    <property type="nucleotide sequence ID" value="NZ_SODI01000001.1"/>
</dbReference>
<feature type="domain" description="GGDEF" evidence="1">
    <location>
        <begin position="438"/>
        <end position="570"/>
    </location>
</feature>
<dbReference type="InterPro" id="IPR000160">
    <property type="entry name" value="GGDEF_dom"/>
</dbReference>
<dbReference type="InterPro" id="IPR011990">
    <property type="entry name" value="TPR-like_helical_dom_sf"/>
</dbReference>
<dbReference type="Gene3D" id="1.25.40.10">
    <property type="entry name" value="Tetratricopeptide repeat domain"/>
    <property type="match status" value="2"/>
</dbReference>
<organism evidence="2 3">
    <name type="scientific">Cryobacterium psychrophilum</name>
    <dbReference type="NCBI Taxonomy" id="41988"/>
    <lineage>
        <taxon>Bacteria</taxon>
        <taxon>Bacillati</taxon>
        <taxon>Actinomycetota</taxon>
        <taxon>Actinomycetes</taxon>
        <taxon>Micrococcales</taxon>
        <taxon>Microbacteriaceae</taxon>
        <taxon>Cryobacterium</taxon>
    </lineage>
</organism>
<dbReference type="InterPro" id="IPR050469">
    <property type="entry name" value="Diguanylate_Cyclase"/>
</dbReference>
<dbReference type="PROSITE" id="PS50887">
    <property type="entry name" value="GGDEF"/>
    <property type="match status" value="1"/>
</dbReference>
<dbReference type="GO" id="GO:0043709">
    <property type="term" value="P:cell adhesion involved in single-species biofilm formation"/>
    <property type="evidence" value="ECO:0007669"/>
    <property type="project" value="TreeGrafter"/>
</dbReference>
<dbReference type="GO" id="GO:1902201">
    <property type="term" value="P:negative regulation of bacterial-type flagellum-dependent cell motility"/>
    <property type="evidence" value="ECO:0007669"/>
    <property type="project" value="TreeGrafter"/>
</dbReference>
<sequence>MREISSSSDGSPGASALVVCVATRATDTSNFFIRATMSVAETLAESERFGVEGRHREGAEQADAVLARAKITRAQQAHARELLALHRLRLGDFAASVQNGLLALEFLTVNGDLPRQSKLHCTLALAYHETALNEPALHHVLAALEAARACGSYSAEFWALSRSAMVHEVMGDPQRGVELGCKAFDLARSLDDPEIAFAASNNLGDTYLEVAKNQRLAGLDPVAALTAGLSHVREAVSLAQAQGHSFYESLARTNLVSLLIELGQFAEGREQVARATKLARDNGYRNVEINNDAQLAAIVRAEGNLDEATAMMDAQLEDPSSEGDLELLATLHRALFEMHKASGRFEPALQHYEKLHELTFQMTQQTAGLQARMLINTIEIEQARHEAARARFEAQMERIRADEFSTEAKTDPLTLLPNRRALDGALPVMIAQARDADEPLCAAMIDFDNFKLVNDTFGHGVGDQVLVAMSAMLREVTRETDLAVRMGGEEFLLVFADTRRDQAARACERLLASVRAYPWSSLGVDLTCTVSVGISQMQPGESTAHWLARADSALYASKRGGRDRVSTDPL</sequence>
<protein>
    <submittedName>
        <fullName evidence="2">GGDEF domain-containing protein</fullName>
    </submittedName>
</protein>
<dbReference type="AlphaFoldDB" id="A0A4Y8KRA5"/>